<dbReference type="CDD" id="cd07153">
    <property type="entry name" value="Fur_like"/>
    <property type="match status" value="1"/>
</dbReference>
<evidence type="ECO:0000256" key="9">
    <source>
        <dbReference type="ARBA" id="ARBA00023163"/>
    </source>
</evidence>
<dbReference type="KEGG" id="eac:EAL2_c02730"/>
<keyword evidence="5 10" id="KW-0479">Metal-binding</keyword>
<dbReference type="PANTHER" id="PTHR33202:SF8">
    <property type="entry name" value="PEROXIDE-RESPONSIVE REPRESSOR PERR"/>
    <property type="match status" value="1"/>
</dbReference>
<dbReference type="FunFam" id="1.10.10.10:FF:000007">
    <property type="entry name" value="Ferric uptake regulation protein"/>
    <property type="match status" value="1"/>
</dbReference>
<dbReference type="OrthoDB" id="8659436at2"/>
<dbReference type="SUPFAM" id="SSF46785">
    <property type="entry name" value="Winged helix' DNA-binding domain"/>
    <property type="match status" value="1"/>
</dbReference>
<dbReference type="InterPro" id="IPR036388">
    <property type="entry name" value="WH-like_DNA-bd_sf"/>
</dbReference>
<comment type="cofactor">
    <cofactor evidence="10">
        <name>Zn(2+)</name>
        <dbReference type="ChEBI" id="CHEBI:29105"/>
    </cofactor>
    <text evidence="10">Binds 1 zinc ion per subunit.</text>
</comment>
<proteinExistence type="inferred from homology"/>
<dbReference type="InterPro" id="IPR002481">
    <property type="entry name" value="FUR"/>
</dbReference>
<keyword evidence="4" id="KW-0678">Repressor</keyword>
<evidence type="ECO:0000256" key="3">
    <source>
        <dbReference type="ARBA" id="ARBA00022490"/>
    </source>
</evidence>
<dbReference type="GO" id="GO:0005737">
    <property type="term" value="C:cytoplasm"/>
    <property type="evidence" value="ECO:0007669"/>
    <property type="project" value="UniProtKB-SubCell"/>
</dbReference>
<feature type="binding site" evidence="10">
    <location>
        <position position="137"/>
    </location>
    <ligand>
        <name>Zn(2+)</name>
        <dbReference type="ChEBI" id="CHEBI:29105"/>
    </ligand>
</feature>
<reference evidence="11 12" key="1">
    <citation type="journal article" date="2014" name="Genome Announc.">
        <title>Complete Genome Sequence of Amino Acid-Utilizing Eubacterium acidaminophilum al-2 (DSM 3953).</title>
        <authorList>
            <person name="Poehlein A."/>
            <person name="Andreesen J.R."/>
            <person name="Daniel R."/>
        </authorList>
    </citation>
    <scope>NUCLEOTIDE SEQUENCE [LARGE SCALE GENOMIC DNA]</scope>
    <source>
        <strain evidence="11 12">DSM 3953</strain>
    </source>
</reference>
<dbReference type="GO" id="GO:0003700">
    <property type="term" value="F:DNA-binding transcription factor activity"/>
    <property type="evidence" value="ECO:0007669"/>
    <property type="project" value="InterPro"/>
</dbReference>
<feature type="binding site" evidence="10">
    <location>
        <position position="100"/>
    </location>
    <ligand>
        <name>Zn(2+)</name>
        <dbReference type="ChEBI" id="CHEBI:29105"/>
    </ligand>
</feature>
<comment type="subcellular location">
    <subcellularLocation>
        <location evidence="1">Cytoplasm</location>
    </subcellularLocation>
</comment>
<keyword evidence="12" id="KW-1185">Reference proteome</keyword>
<evidence type="ECO:0000256" key="6">
    <source>
        <dbReference type="ARBA" id="ARBA00022833"/>
    </source>
</evidence>
<evidence type="ECO:0000256" key="7">
    <source>
        <dbReference type="ARBA" id="ARBA00023015"/>
    </source>
</evidence>
<evidence type="ECO:0000256" key="4">
    <source>
        <dbReference type="ARBA" id="ARBA00022491"/>
    </source>
</evidence>
<dbReference type="RefSeq" id="WP_025434619.1">
    <property type="nucleotide sequence ID" value="NZ_CP007452.1"/>
</dbReference>
<evidence type="ECO:0000313" key="12">
    <source>
        <dbReference type="Proteomes" id="UP000019591"/>
    </source>
</evidence>
<comment type="similarity">
    <text evidence="2">Belongs to the Fur family.</text>
</comment>
<evidence type="ECO:0000313" key="11">
    <source>
        <dbReference type="EMBL" id="AHM55576.1"/>
    </source>
</evidence>
<keyword evidence="3" id="KW-0963">Cytoplasm</keyword>
<dbReference type="GO" id="GO:0008270">
    <property type="term" value="F:zinc ion binding"/>
    <property type="evidence" value="ECO:0007669"/>
    <property type="project" value="TreeGrafter"/>
</dbReference>
<evidence type="ECO:0000256" key="10">
    <source>
        <dbReference type="PIRSR" id="PIRSR602481-1"/>
    </source>
</evidence>
<gene>
    <name evidence="11" type="ORF">EAL2_c02730</name>
</gene>
<dbReference type="PANTHER" id="PTHR33202">
    <property type="entry name" value="ZINC UPTAKE REGULATION PROTEIN"/>
    <property type="match status" value="1"/>
</dbReference>
<dbReference type="Gene3D" id="1.10.10.10">
    <property type="entry name" value="Winged helix-like DNA-binding domain superfamily/Winged helix DNA-binding domain"/>
    <property type="match status" value="1"/>
</dbReference>
<organism evidence="11 12">
    <name type="scientific">Peptoclostridium acidaminophilum DSM 3953</name>
    <dbReference type="NCBI Taxonomy" id="1286171"/>
    <lineage>
        <taxon>Bacteria</taxon>
        <taxon>Bacillati</taxon>
        <taxon>Bacillota</taxon>
        <taxon>Clostridia</taxon>
        <taxon>Peptostreptococcales</taxon>
        <taxon>Peptoclostridiaceae</taxon>
        <taxon>Peptoclostridium</taxon>
    </lineage>
</organism>
<dbReference type="Pfam" id="PF01475">
    <property type="entry name" value="FUR"/>
    <property type="match status" value="1"/>
</dbReference>
<dbReference type="GO" id="GO:0045892">
    <property type="term" value="P:negative regulation of DNA-templated transcription"/>
    <property type="evidence" value="ECO:0007669"/>
    <property type="project" value="TreeGrafter"/>
</dbReference>
<dbReference type="InterPro" id="IPR043135">
    <property type="entry name" value="Fur_C"/>
</dbReference>
<dbReference type="GO" id="GO:0000976">
    <property type="term" value="F:transcription cis-regulatory region binding"/>
    <property type="evidence" value="ECO:0007669"/>
    <property type="project" value="TreeGrafter"/>
</dbReference>
<sequence length="141" mass="16267">MKSKMNIDSLGEYLKDNGVKPSYQRLKIFEYLVQNKNHPTVDTIHRSLLPHIPTLSKTTVYNTLSLFIEKGITQLITIEENEGRYDADVESHGHFKCLECSNVYDFEFEIKDSGVSGIEGFKVDERHLYFKGVCKDCLSRK</sequence>
<dbReference type="HOGENOM" id="CLU_096072_4_2_9"/>
<keyword evidence="7" id="KW-0805">Transcription regulation</keyword>
<evidence type="ECO:0000256" key="1">
    <source>
        <dbReference type="ARBA" id="ARBA00004496"/>
    </source>
</evidence>
<evidence type="ECO:0000256" key="5">
    <source>
        <dbReference type="ARBA" id="ARBA00022723"/>
    </source>
</evidence>
<accession>W8U3L2</accession>
<feature type="binding site" evidence="10">
    <location>
        <position position="97"/>
    </location>
    <ligand>
        <name>Zn(2+)</name>
        <dbReference type="ChEBI" id="CHEBI:29105"/>
    </ligand>
</feature>
<keyword evidence="8" id="KW-0238">DNA-binding</keyword>
<name>W8U3L2_PEPAC</name>
<dbReference type="InterPro" id="IPR036390">
    <property type="entry name" value="WH_DNA-bd_sf"/>
</dbReference>
<keyword evidence="9" id="KW-0804">Transcription</keyword>
<dbReference type="Proteomes" id="UP000019591">
    <property type="component" value="Chromosome"/>
</dbReference>
<evidence type="ECO:0000256" key="8">
    <source>
        <dbReference type="ARBA" id="ARBA00023125"/>
    </source>
</evidence>
<dbReference type="eggNOG" id="COG0735">
    <property type="taxonomic scope" value="Bacteria"/>
</dbReference>
<dbReference type="STRING" id="1286171.EAL2_c02730"/>
<keyword evidence="6 10" id="KW-0862">Zinc</keyword>
<dbReference type="EMBL" id="CP007452">
    <property type="protein sequence ID" value="AHM55576.1"/>
    <property type="molecule type" value="Genomic_DNA"/>
</dbReference>
<dbReference type="PATRIC" id="fig|1286171.3.peg.210"/>
<feature type="binding site" evidence="10">
    <location>
        <position position="134"/>
    </location>
    <ligand>
        <name>Zn(2+)</name>
        <dbReference type="ChEBI" id="CHEBI:29105"/>
    </ligand>
</feature>
<evidence type="ECO:0000256" key="2">
    <source>
        <dbReference type="ARBA" id="ARBA00007957"/>
    </source>
</evidence>
<dbReference type="GO" id="GO:1900376">
    <property type="term" value="P:regulation of secondary metabolite biosynthetic process"/>
    <property type="evidence" value="ECO:0007669"/>
    <property type="project" value="TreeGrafter"/>
</dbReference>
<dbReference type="Gene3D" id="3.30.1490.190">
    <property type="match status" value="1"/>
</dbReference>
<protein>
    <submittedName>
        <fullName evidence="11">Ferric uptake regulator, Fur family</fullName>
    </submittedName>
</protein>
<dbReference type="AlphaFoldDB" id="W8U3L2"/>